<keyword evidence="5" id="KW-1185">Reference proteome</keyword>
<feature type="transmembrane region" description="Helical" evidence="2">
    <location>
        <begin position="78"/>
        <end position="98"/>
    </location>
</feature>
<dbReference type="STRING" id="1261640.BHK98_10175"/>
<feature type="domain" description="EamA" evidence="3">
    <location>
        <begin position="162"/>
        <end position="294"/>
    </location>
</feature>
<dbReference type="EMBL" id="MJIE01000001">
    <property type="protein sequence ID" value="OLR56405.1"/>
    <property type="molecule type" value="Genomic_DNA"/>
</dbReference>
<keyword evidence="2" id="KW-0812">Transmembrane</keyword>
<dbReference type="Pfam" id="PF00892">
    <property type="entry name" value="EamA"/>
    <property type="match status" value="2"/>
</dbReference>
<reference evidence="4 5" key="1">
    <citation type="journal article" date="2016" name="Appl. Environ. Microbiol.">
        <title>Function and Phylogeny of Bacterial Butyryl Coenzyme A:Acetate Transferases and Their Diversity in the Proximal Colon of Swine.</title>
        <authorList>
            <person name="Trachsel J."/>
            <person name="Bayles D.O."/>
            <person name="Looft T."/>
            <person name="Levine U.Y."/>
            <person name="Allen H.K."/>
        </authorList>
    </citation>
    <scope>NUCLEOTIDE SEQUENCE [LARGE SCALE GENOMIC DNA]</scope>
    <source>
        <strain evidence="4 5">68-3-10</strain>
    </source>
</reference>
<evidence type="ECO:0000313" key="5">
    <source>
        <dbReference type="Proteomes" id="UP000187404"/>
    </source>
</evidence>
<feature type="transmembrane region" description="Helical" evidence="2">
    <location>
        <begin position="134"/>
        <end position="151"/>
    </location>
</feature>
<evidence type="ECO:0000259" key="3">
    <source>
        <dbReference type="Pfam" id="PF00892"/>
    </source>
</evidence>
<dbReference type="RefSeq" id="WP_075713999.1">
    <property type="nucleotide sequence ID" value="NZ_MJIE01000001.1"/>
</dbReference>
<feature type="transmembrane region" description="Helical" evidence="2">
    <location>
        <begin position="279"/>
        <end position="297"/>
    </location>
</feature>
<keyword evidence="2" id="KW-1133">Transmembrane helix</keyword>
<dbReference type="AlphaFoldDB" id="A0A1Q9JJR8"/>
<comment type="similarity">
    <text evidence="1">Belongs to the EamA transporter family.</text>
</comment>
<sequence length="313" mass="34313">MTDKDKMERKKSFLEKYVKIIVVLAVVAGSSSGIFGAAISAPSMAIGFWRLTLGMPFFAVPVLLHQREQLKAIEKKDLLWTFAAGAFLFGHFFSWFTAVKLTNIASGVVLAALHPLVVLVVTVFVFHRHVGRRPVMGIVLALLGGVLVAGLDKSQLSSGNFKGDVLAFMAAMFMGFYFVIGNEVRRRVAGPPYVFLCFLSCWICFCIGMVVTKTPALGYSAHDYVLLVGLTLVCQIGAHAVFNLCFGYVDSLYVSAWESGESVFAIILSLIFLHQIPTSWEVLGAAVVVIGLLYYNYCTGLEEKARTEIRGNK</sequence>
<dbReference type="InterPro" id="IPR000620">
    <property type="entry name" value="EamA_dom"/>
</dbReference>
<gene>
    <name evidence="4" type="ORF">BHK98_10175</name>
</gene>
<dbReference type="InterPro" id="IPR037185">
    <property type="entry name" value="EmrE-like"/>
</dbReference>
<dbReference type="OrthoDB" id="9790852at2"/>
<feature type="transmembrane region" description="Helical" evidence="2">
    <location>
        <begin position="193"/>
        <end position="212"/>
    </location>
</feature>
<feature type="transmembrane region" description="Helical" evidence="2">
    <location>
        <begin position="252"/>
        <end position="273"/>
    </location>
</feature>
<organism evidence="4 5">
    <name type="scientific">Hornefia porci</name>
    <dbReference type="NCBI Taxonomy" id="2652292"/>
    <lineage>
        <taxon>Bacteria</taxon>
        <taxon>Bacillati</taxon>
        <taxon>Bacillota</taxon>
        <taxon>Clostridia</taxon>
        <taxon>Peptostreptococcales</taxon>
        <taxon>Anaerovoracaceae</taxon>
        <taxon>Hornefia</taxon>
    </lineage>
</organism>
<feature type="transmembrane region" description="Helical" evidence="2">
    <location>
        <begin position="47"/>
        <end position="66"/>
    </location>
</feature>
<feature type="transmembrane region" description="Helical" evidence="2">
    <location>
        <begin position="20"/>
        <end position="41"/>
    </location>
</feature>
<name>A0A1Q9JJR8_9FIRM</name>
<evidence type="ECO:0000256" key="2">
    <source>
        <dbReference type="SAM" id="Phobius"/>
    </source>
</evidence>
<dbReference type="GO" id="GO:0016020">
    <property type="term" value="C:membrane"/>
    <property type="evidence" value="ECO:0007669"/>
    <property type="project" value="InterPro"/>
</dbReference>
<dbReference type="Proteomes" id="UP000187404">
    <property type="component" value="Unassembled WGS sequence"/>
</dbReference>
<feature type="transmembrane region" description="Helical" evidence="2">
    <location>
        <begin position="224"/>
        <end position="245"/>
    </location>
</feature>
<evidence type="ECO:0000313" key="4">
    <source>
        <dbReference type="EMBL" id="OLR56405.1"/>
    </source>
</evidence>
<feature type="transmembrane region" description="Helical" evidence="2">
    <location>
        <begin position="104"/>
        <end position="127"/>
    </location>
</feature>
<feature type="transmembrane region" description="Helical" evidence="2">
    <location>
        <begin position="163"/>
        <end position="181"/>
    </location>
</feature>
<proteinExistence type="inferred from homology"/>
<dbReference type="PANTHER" id="PTHR22911">
    <property type="entry name" value="ACYL-MALONYL CONDENSING ENZYME-RELATED"/>
    <property type="match status" value="1"/>
</dbReference>
<keyword evidence="2" id="KW-0472">Membrane</keyword>
<feature type="domain" description="EamA" evidence="3">
    <location>
        <begin position="20"/>
        <end position="148"/>
    </location>
</feature>
<protein>
    <recommendedName>
        <fullName evidence="3">EamA domain-containing protein</fullName>
    </recommendedName>
</protein>
<dbReference type="SUPFAM" id="SSF103481">
    <property type="entry name" value="Multidrug resistance efflux transporter EmrE"/>
    <property type="match status" value="2"/>
</dbReference>
<accession>A0A1Q9JJR8</accession>
<evidence type="ECO:0000256" key="1">
    <source>
        <dbReference type="ARBA" id="ARBA00007362"/>
    </source>
</evidence>
<comment type="caution">
    <text evidence="4">The sequence shown here is derived from an EMBL/GenBank/DDBJ whole genome shotgun (WGS) entry which is preliminary data.</text>
</comment>
<dbReference type="PANTHER" id="PTHR22911:SF76">
    <property type="entry name" value="EAMA DOMAIN-CONTAINING PROTEIN"/>
    <property type="match status" value="1"/>
</dbReference>